<organism evidence="4 5">
    <name type="scientific">Tardiphaga robiniae</name>
    <dbReference type="NCBI Taxonomy" id="943830"/>
    <lineage>
        <taxon>Bacteria</taxon>
        <taxon>Pseudomonadati</taxon>
        <taxon>Pseudomonadota</taxon>
        <taxon>Alphaproteobacteria</taxon>
        <taxon>Hyphomicrobiales</taxon>
        <taxon>Nitrobacteraceae</taxon>
        <taxon>Tardiphaga</taxon>
    </lineage>
</organism>
<dbReference type="PANTHER" id="PTHR43333:SF1">
    <property type="entry name" value="D-ISOMER SPECIFIC 2-HYDROXYACID DEHYDROGENASE NAD-BINDING DOMAIN-CONTAINING PROTEIN"/>
    <property type="match status" value="1"/>
</dbReference>
<dbReference type="SUPFAM" id="SSF51735">
    <property type="entry name" value="NAD(P)-binding Rossmann-fold domains"/>
    <property type="match status" value="1"/>
</dbReference>
<evidence type="ECO:0000259" key="3">
    <source>
        <dbReference type="Pfam" id="PF02826"/>
    </source>
</evidence>
<keyword evidence="2" id="KW-0520">NAD</keyword>
<evidence type="ECO:0000256" key="2">
    <source>
        <dbReference type="ARBA" id="ARBA00023027"/>
    </source>
</evidence>
<dbReference type="KEGG" id="trb:HB776_28945"/>
<proteinExistence type="predicted"/>
<dbReference type="GO" id="GO:0051287">
    <property type="term" value="F:NAD binding"/>
    <property type="evidence" value="ECO:0007669"/>
    <property type="project" value="InterPro"/>
</dbReference>
<dbReference type="PROSITE" id="PS00065">
    <property type="entry name" value="D_2_HYDROXYACID_DH_1"/>
    <property type="match status" value="1"/>
</dbReference>
<dbReference type="GO" id="GO:0016616">
    <property type="term" value="F:oxidoreductase activity, acting on the CH-OH group of donors, NAD or NADP as acceptor"/>
    <property type="evidence" value="ECO:0007669"/>
    <property type="project" value="UniProtKB-ARBA"/>
</dbReference>
<dbReference type="EMBL" id="CP050292">
    <property type="protein sequence ID" value="QND74789.1"/>
    <property type="molecule type" value="Genomic_DNA"/>
</dbReference>
<keyword evidence="1" id="KW-0560">Oxidoreductase</keyword>
<reference evidence="5" key="1">
    <citation type="journal article" date="2020" name="Mol. Plant Microbe">
        <title>Rhizobial microsymbionts of the narrowly endemic Oxytropis species growing in Kamchatka are characterized by significant genetic diversity and possess a set of genes that are associated with T3SS and T6SS secretion systems and can affect the development of symbiosis.</title>
        <authorList>
            <person name="Safronova V."/>
            <person name="Guro P."/>
            <person name="Sazanova A."/>
            <person name="Kuznetsova I."/>
            <person name="Belimov A."/>
            <person name="Yakubov V."/>
            <person name="Chirak E."/>
            <person name="Afonin A."/>
            <person name="Gogolev Y."/>
            <person name="Andronov E."/>
            <person name="Tikhonovich I."/>
        </authorList>
    </citation>
    <scope>NUCLEOTIDE SEQUENCE [LARGE SCALE GENOMIC DNA]</scope>
    <source>
        <strain evidence="5">581</strain>
    </source>
</reference>
<dbReference type="PANTHER" id="PTHR43333">
    <property type="entry name" value="2-HACID_DH_C DOMAIN-CONTAINING PROTEIN"/>
    <property type="match status" value="1"/>
</dbReference>
<name>A0A7G6U707_9BRAD</name>
<sequence>MPTSPVTCVFLSRTINLRKYLTNEIARLDGKVNFVDHLDGTDPAKIDMAVSWHPHADAFDHYPNLKAACSIGAGADSILNCPSLRDGIDVVRVVEPVQAQMMSGFVIWNVIYHQRQFGIYLQNQRDHVWKRLGGGRRPSEVAIGILGYGAIGARVASDLAMLGFPVRVWSRSAKPTTPGVIGFHGSDGLDAMLAGSEVLVNLLPLTEETRGILDASLFARMPRGSYLIQVGRGEHSVEQDILDALASGQLSGATLDVFHTEPLPKDHPFWSHPQIVLTPHDACEVTMTAIGDTILATAEAVKLSVQPKDSVDRSRGY</sequence>
<evidence type="ECO:0000313" key="5">
    <source>
        <dbReference type="Proteomes" id="UP000515291"/>
    </source>
</evidence>
<protein>
    <submittedName>
        <fullName evidence="4">Glyoxylate/hydroxypyruvate reductase A</fullName>
    </submittedName>
</protein>
<dbReference type="AlphaFoldDB" id="A0A7G6U707"/>
<dbReference type="Proteomes" id="UP000515291">
    <property type="component" value="Chromosome"/>
</dbReference>
<dbReference type="Pfam" id="PF02826">
    <property type="entry name" value="2-Hacid_dh_C"/>
    <property type="match status" value="1"/>
</dbReference>
<dbReference type="InterPro" id="IPR006140">
    <property type="entry name" value="D-isomer_DH_NAD-bd"/>
</dbReference>
<keyword evidence="4" id="KW-0670">Pyruvate</keyword>
<evidence type="ECO:0000313" key="4">
    <source>
        <dbReference type="EMBL" id="QND74789.1"/>
    </source>
</evidence>
<dbReference type="Gene3D" id="3.40.50.720">
    <property type="entry name" value="NAD(P)-binding Rossmann-like Domain"/>
    <property type="match status" value="2"/>
</dbReference>
<dbReference type="CDD" id="cd12164">
    <property type="entry name" value="GDH_like_2"/>
    <property type="match status" value="1"/>
</dbReference>
<evidence type="ECO:0000256" key="1">
    <source>
        <dbReference type="ARBA" id="ARBA00023002"/>
    </source>
</evidence>
<feature type="domain" description="D-isomer specific 2-hydroxyacid dehydrogenase NAD-binding" evidence="3">
    <location>
        <begin position="109"/>
        <end position="280"/>
    </location>
</feature>
<dbReference type="InterPro" id="IPR036291">
    <property type="entry name" value="NAD(P)-bd_dom_sf"/>
</dbReference>
<gene>
    <name evidence="4" type="ORF">HB776_28945</name>
</gene>
<dbReference type="InterPro" id="IPR029752">
    <property type="entry name" value="D-isomer_DH_CS1"/>
</dbReference>
<accession>A0A7G6U707</accession>